<feature type="domain" description="CFEM" evidence="17">
    <location>
        <begin position="60"/>
        <end position="172"/>
    </location>
</feature>
<evidence type="ECO:0000313" key="18">
    <source>
        <dbReference type="EMBL" id="WQF88664.1"/>
    </source>
</evidence>
<feature type="transmembrane region" description="Helical" evidence="16">
    <location>
        <begin position="231"/>
        <end position="255"/>
    </location>
</feature>
<keyword evidence="10 16" id="KW-0472">Membrane</keyword>
<dbReference type="Pfam" id="PF05730">
    <property type="entry name" value="CFEM"/>
    <property type="match status" value="1"/>
</dbReference>
<feature type="region of interest" description="Disordered" evidence="15">
    <location>
        <begin position="430"/>
        <end position="474"/>
    </location>
</feature>
<comment type="similarity">
    <text evidence="4">Belongs to the RBT5 family.</text>
</comment>
<feature type="compositionally biased region" description="Low complexity" evidence="15">
    <location>
        <begin position="507"/>
        <end position="518"/>
    </location>
</feature>
<evidence type="ECO:0000259" key="17">
    <source>
        <dbReference type="PROSITE" id="PS52012"/>
    </source>
</evidence>
<feature type="transmembrane region" description="Helical" evidence="16">
    <location>
        <begin position="309"/>
        <end position="332"/>
    </location>
</feature>
<keyword evidence="19" id="KW-1185">Reference proteome</keyword>
<dbReference type="InterPro" id="IPR049326">
    <property type="entry name" value="Rhodopsin_dom_fungi"/>
</dbReference>
<feature type="transmembrane region" description="Helical" evidence="16">
    <location>
        <begin position="51"/>
        <end position="72"/>
    </location>
</feature>
<reference evidence="19" key="1">
    <citation type="journal article" date="2023" name="bioRxiv">
        <title>Complete genome of the Medicago anthracnose fungus, Colletotrichum destructivum, reveals a mini-chromosome-like region within a core chromosome.</title>
        <authorList>
            <person name="Lapalu N."/>
            <person name="Simon A."/>
            <person name="Lu A."/>
            <person name="Plaumann P.-L."/>
            <person name="Amselem J."/>
            <person name="Pigne S."/>
            <person name="Auger A."/>
            <person name="Koch C."/>
            <person name="Dallery J.-F."/>
            <person name="O'Connell R.J."/>
        </authorList>
    </citation>
    <scope>NUCLEOTIDE SEQUENCE [LARGE SCALE GENOMIC DNA]</scope>
    <source>
        <strain evidence="19">CBS 520.97</strain>
    </source>
</reference>
<dbReference type="PANTHER" id="PTHR33048">
    <property type="entry name" value="PTH11-LIKE INTEGRAL MEMBRANE PROTEIN (AFU_ORTHOLOGUE AFUA_5G11245)"/>
    <property type="match status" value="1"/>
</dbReference>
<dbReference type="Pfam" id="PF20684">
    <property type="entry name" value="Fung_rhodopsin"/>
    <property type="match status" value="1"/>
</dbReference>
<comment type="subcellular location">
    <subcellularLocation>
        <location evidence="2">Membrane</location>
        <topology evidence="2">Lipid-anchor</topology>
        <topology evidence="2">GPI-anchor</topology>
    </subcellularLocation>
    <subcellularLocation>
        <location evidence="1">Membrane</location>
        <topology evidence="1">Multi-pass membrane protein</topology>
    </subcellularLocation>
    <subcellularLocation>
        <location evidence="3">Secreted</location>
    </subcellularLocation>
</comment>
<keyword evidence="9 16" id="KW-1133">Transmembrane helix</keyword>
<feature type="disulfide bond" evidence="14">
    <location>
        <begin position="92"/>
        <end position="123"/>
    </location>
</feature>
<evidence type="ECO:0000256" key="16">
    <source>
        <dbReference type="SAM" id="Phobius"/>
    </source>
</evidence>
<dbReference type="InterPro" id="IPR052337">
    <property type="entry name" value="SAT4-like"/>
</dbReference>
<feature type="disulfide bond" evidence="14">
    <location>
        <begin position="111"/>
        <end position="144"/>
    </location>
</feature>
<keyword evidence="8" id="KW-0732">Signal</keyword>
<evidence type="ECO:0000256" key="9">
    <source>
        <dbReference type="ARBA" id="ARBA00022989"/>
    </source>
</evidence>
<dbReference type="InterPro" id="IPR008427">
    <property type="entry name" value="Extracellular_membr_CFEM_dom"/>
</dbReference>
<dbReference type="SMART" id="SM00747">
    <property type="entry name" value="CFEM"/>
    <property type="match status" value="1"/>
</dbReference>
<evidence type="ECO:0000256" key="6">
    <source>
        <dbReference type="ARBA" id="ARBA00022622"/>
    </source>
</evidence>
<keyword evidence="7 16" id="KW-0812">Transmembrane</keyword>
<evidence type="ECO:0000256" key="2">
    <source>
        <dbReference type="ARBA" id="ARBA00004589"/>
    </source>
</evidence>
<keyword evidence="12" id="KW-0449">Lipoprotein</keyword>
<dbReference type="KEGG" id="cdet:87950178"/>
<keyword evidence="6" id="KW-0325">Glycoprotein</keyword>
<feature type="disulfide bond" evidence="14">
    <location>
        <begin position="88"/>
        <end position="128"/>
    </location>
</feature>
<name>A0AAX4IZE3_9PEZI</name>
<evidence type="ECO:0000256" key="8">
    <source>
        <dbReference type="ARBA" id="ARBA00022729"/>
    </source>
</evidence>
<evidence type="ECO:0000256" key="14">
    <source>
        <dbReference type="PROSITE-ProRule" id="PRU01356"/>
    </source>
</evidence>
<evidence type="ECO:0000256" key="3">
    <source>
        <dbReference type="ARBA" id="ARBA00004613"/>
    </source>
</evidence>
<feature type="disulfide bond" evidence="14">
    <location>
        <begin position="102"/>
        <end position="109"/>
    </location>
</feature>
<accession>A0AAX4IZE3</accession>
<feature type="transmembrane region" description="Helical" evidence="16">
    <location>
        <begin position="344"/>
        <end position="367"/>
    </location>
</feature>
<evidence type="ECO:0000256" key="10">
    <source>
        <dbReference type="ARBA" id="ARBA00023136"/>
    </source>
</evidence>
<dbReference type="Proteomes" id="UP001322277">
    <property type="component" value="Chromosome 9"/>
</dbReference>
<feature type="transmembrane region" description="Helical" evidence="16">
    <location>
        <begin position="188"/>
        <end position="211"/>
    </location>
</feature>
<feature type="transmembrane region" description="Helical" evidence="16">
    <location>
        <begin position="155"/>
        <end position="176"/>
    </location>
</feature>
<dbReference type="GeneID" id="87950178"/>
<sequence>MLSETPTLPPSWGPFSMFGRLRRTGSRFWIPERRPRLVHRDNGHTSDIMRLLTSLTFGVFTLLALPVSLLAAQKVNNITDAVAQLPTCAVACILSAVQGSTCELTNATCVCSDSQFESTTEGCITSACPIKDALHVKNVFETTCNRPQRDHSPEYARLTWVLLGLTTFVVAARLIYKSFSSAQLGLDDLFTLLAYLAVLPSFIINVVGLIPAGLGKDIWTLTPHQIESFGYWFYLLEPMYFIQMGLVKMAILCFYMRIFDRAGLRTLLWATVVFNAVNTVVFVLVGVFQCTPISFYWTRWDGEGKGTCININAVPWVNAIISIALDLWMLFLPLSRIRTLNLHWWKKIAVTLMFCVGTFVTIVSILRLQSLVRFANSKNPTWDQYGIAFWTCLEVPTGIICCCMPAMRLILIKSFPRLFGKLTERHNSKKYAVPSNEEDRSRSRNRISRVPVPEGSTTEPQSAPQNSKNIVYAGQSAVEAHDSSSLFAMTELEAGSAKDSMSRSHRSTSPSRSSSAMSGQEVSIRR</sequence>
<evidence type="ECO:0000313" key="19">
    <source>
        <dbReference type="Proteomes" id="UP001322277"/>
    </source>
</evidence>
<dbReference type="AlphaFoldDB" id="A0AAX4IZE3"/>
<comment type="caution">
    <text evidence="14">Lacks conserved residue(s) required for the propagation of feature annotation.</text>
</comment>
<evidence type="ECO:0000256" key="1">
    <source>
        <dbReference type="ARBA" id="ARBA00004141"/>
    </source>
</evidence>
<proteinExistence type="inferred from homology"/>
<keyword evidence="5" id="KW-0964">Secreted</keyword>
<dbReference type="PROSITE" id="PS52012">
    <property type="entry name" value="CFEM"/>
    <property type="match status" value="1"/>
</dbReference>
<dbReference type="EMBL" id="CP137313">
    <property type="protein sequence ID" value="WQF88664.1"/>
    <property type="molecule type" value="Genomic_DNA"/>
</dbReference>
<dbReference type="PANTHER" id="PTHR33048:SF143">
    <property type="entry name" value="EXTRACELLULAR MEMBRANE PROTEIN CFEM DOMAIN-CONTAINING PROTEIN-RELATED"/>
    <property type="match status" value="1"/>
</dbReference>
<gene>
    <name evidence="18" type="ORF">CDEST_13678</name>
</gene>
<evidence type="ECO:0000256" key="12">
    <source>
        <dbReference type="ARBA" id="ARBA00023288"/>
    </source>
</evidence>
<feature type="compositionally biased region" description="Polar residues" evidence="15">
    <location>
        <begin position="455"/>
        <end position="469"/>
    </location>
</feature>
<dbReference type="RefSeq" id="XP_062785885.1">
    <property type="nucleotide sequence ID" value="XM_062929834.1"/>
</dbReference>
<feature type="region of interest" description="Disordered" evidence="15">
    <location>
        <begin position="489"/>
        <end position="526"/>
    </location>
</feature>
<keyword evidence="6" id="KW-0336">GPI-anchor</keyword>
<evidence type="ECO:0000256" key="4">
    <source>
        <dbReference type="ARBA" id="ARBA00010031"/>
    </source>
</evidence>
<evidence type="ECO:0000256" key="13">
    <source>
        <dbReference type="ARBA" id="ARBA00038359"/>
    </source>
</evidence>
<feature type="transmembrane region" description="Helical" evidence="16">
    <location>
        <begin position="267"/>
        <end position="289"/>
    </location>
</feature>
<evidence type="ECO:0000256" key="7">
    <source>
        <dbReference type="ARBA" id="ARBA00022692"/>
    </source>
</evidence>
<evidence type="ECO:0000256" key="15">
    <source>
        <dbReference type="SAM" id="MobiDB-lite"/>
    </source>
</evidence>
<comment type="similarity">
    <text evidence="13">Belongs to the SAT4 family.</text>
</comment>
<dbReference type="GO" id="GO:0005576">
    <property type="term" value="C:extracellular region"/>
    <property type="evidence" value="ECO:0007669"/>
    <property type="project" value="UniProtKB-SubCell"/>
</dbReference>
<evidence type="ECO:0000256" key="5">
    <source>
        <dbReference type="ARBA" id="ARBA00022525"/>
    </source>
</evidence>
<organism evidence="18 19">
    <name type="scientific">Colletotrichum destructivum</name>
    <dbReference type="NCBI Taxonomy" id="34406"/>
    <lineage>
        <taxon>Eukaryota</taxon>
        <taxon>Fungi</taxon>
        <taxon>Dikarya</taxon>
        <taxon>Ascomycota</taxon>
        <taxon>Pezizomycotina</taxon>
        <taxon>Sordariomycetes</taxon>
        <taxon>Hypocreomycetidae</taxon>
        <taxon>Glomerellales</taxon>
        <taxon>Glomerellaceae</taxon>
        <taxon>Colletotrichum</taxon>
        <taxon>Colletotrichum destructivum species complex</taxon>
    </lineage>
</organism>
<evidence type="ECO:0000256" key="11">
    <source>
        <dbReference type="ARBA" id="ARBA00023157"/>
    </source>
</evidence>
<keyword evidence="11 14" id="KW-1015">Disulfide bond</keyword>
<feature type="transmembrane region" description="Helical" evidence="16">
    <location>
        <begin position="387"/>
        <end position="411"/>
    </location>
</feature>
<protein>
    <submittedName>
        <fullName evidence="18">Extracellular membrane protein, CFEM</fullName>
    </submittedName>
</protein>
<dbReference type="GO" id="GO:0098552">
    <property type="term" value="C:side of membrane"/>
    <property type="evidence" value="ECO:0007669"/>
    <property type="project" value="UniProtKB-KW"/>
</dbReference>